<keyword evidence="2" id="KW-0808">Transferase</keyword>
<dbReference type="InterPro" id="IPR019845">
    <property type="entry name" value="Squalene/phytoene_synthase_CS"/>
</dbReference>
<accession>A0ABS9IUR5</accession>
<dbReference type="PROSITE" id="PS01045">
    <property type="entry name" value="SQUALEN_PHYTOEN_SYN_2"/>
    <property type="match status" value="1"/>
</dbReference>
<dbReference type="CDD" id="cd00683">
    <property type="entry name" value="Trans_IPPS_HH"/>
    <property type="match status" value="1"/>
</dbReference>
<dbReference type="EMBL" id="JAKKOR010000009">
    <property type="protein sequence ID" value="MCF8589304.1"/>
    <property type="molecule type" value="Genomic_DNA"/>
</dbReference>
<dbReference type="RefSeq" id="WP_236998529.1">
    <property type="nucleotide sequence ID" value="NZ_JAKKOR010000009.1"/>
</dbReference>
<dbReference type="SUPFAM" id="SSF48576">
    <property type="entry name" value="Terpenoid synthases"/>
    <property type="match status" value="1"/>
</dbReference>
<organism evidence="3 4">
    <name type="scientific">Gordonia liuliyuniae</name>
    <dbReference type="NCBI Taxonomy" id="2911517"/>
    <lineage>
        <taxon>Bacteria</taxon>
        <taxon>Bacillati</taxon>
        <taxon>Actinomycetota</taxon>
        <taxon>Actinomycetes</taxon>
        <taxon>Mycobacteriales</taxon>
        <taxon>Gordoniaceae</taxon>
        <taxon>Gordonia</taxon>
    </lineage>
</organism>
<keyword evidence="4" id="KW-1185">Reference proteome</keyword>
<evidence type="ECO:0000256" key="1">
    <source>
        <dbReference type="ARBA" id="ARBA00004684"/>
    </source>
</evidence>
<dbReference type="SFLD" id="SFLDG01018">
    <property type="entry name" value="Squalene/Phytoene_Synthase_Lik"/>
    <property type="match status" value="1"/>
</dbReference>
<evidence type="ECO:0000313" key="4">
    <source>
        <dbReference type="Proteomes" id="UP001200110"/>
    </source>
</evidence>
<evidence type="ECO:0000256" key="2">
    <source>
        <dbReference type="ARBA" id="ARBA00022679"/>
    </source>
</evidence>
<dbReference type="InterPro" id="IPR044843">
    <property type="entry name" value="Trans_IPPS_bact-type"/>
</dbReference>
<dbReference type="SFLD" id="SFLDS00005">
    <property type="entry name" value="Isoprenoid_Synthase_Type_I"/>
    <property type="match status" value="1"/>
</dbReference>
<comment type="pathway">
    <text evidence="1">Carotenoid biosynthesis; phytoene biosynthesis.</text>
</comment>
<dbReference type="InterPro" id="IPR033904">
    <property type="entry name" value="Trans_IPPS_HH"/>
</dbReference>
<dbReference type="PANTHER" id="PTHR31480">
    <property type="entry name" value="BIFUNCTIONAL LYCOPENE CYCLASE/PHYTOENE SYNTHASE"/>
    <property type="match status" value="1"/>
</dbReference>
<proteinExistence type="predicted"/>
<reference evidence="3 4" key="1">
    <citation type="submission" date="2022-01" db="EMBL/GenBank/DDBJ databases">
        <authorList>
            <person name="Huang Y."/>
        </authorList>
    </citation>
    <scope>NUCLEOTIDE SEQUENCE [LARGE SCALE GENOMIC DNA]</scope>
    <source>
        <strain evidence="3 4">HY366</strain>
    </source>
</reference>
<gene>
    <name evidence="3" type="ORF">L5G33_12620</name>
</gene>
<protein>
    <submittedName>
        <fullName evidence="3">Phytoene/squalene synthase family protein</fullName>
    </submittedName>
</protein>
<dbReference type="InterPro" id="IPR008949">
    <property type="entry name" value="Isoprenoid_synthase_dom_sf"/>
</dbReference>
<dbReference type="Proteomes" id="UP001200110">
    <property type="component" value="Unassembled WGS sequence"/>
</dbReference>
<sequence length="318" mass="33726">MSEAAGSEAAGGDAARGFAIARTVTSNAGRTYYLASRLLPARRRRAVHALYAFARIVDDAVDGERPAPAAADRVDLLEAGLAAALAGSPAPDLLRGDDADILAALAEAVHDNGIGVDTFEAFIRSMRMDIPGTDVFRNRYRTFDELADYTCGSAGVIGLQLVPILGADTALADGAALLGEAFQLTNFLRDVAEDLRRDRIYLPLDELAAFGVDEASLHTDLARGSASRPLRRAVAHLIAVNRDQYRRATPFVARLPGASRPAITAAARSYGDILRVIEETGHDVVAARAVVPTRTRIGHAIAALPTAVPAPSRVIRTR</sequence>
<dbReference type="Pfam" id="PF00494">
    <property type="entry name" value="SQS_PSY"/>
    <property type="match status" value="1"/>
</dbReference>
<dbReference type="Gene3D" id="1.10.600.10">
    <property type="entry name" value="Farnesyl Diphosphate Synthase"/>
    <property type="match status" value="1"/>
</dbReference>
<dbReference type="InterPro" id="IPR002060">
    <property type="entry name" value="Squ/phyt_synthse"/>
</dbReference>
<evidence type="ECO:0000313" key="3">
    <source>
        <dbReference type="EMBL" id="MCF8589304.1"/>
    </source>
</evidence>
<dbReference type="SFLD" id="SFLDG01212">
    <property type="entry name" value="Phytoene_synthase_like"/>
    <property type="match status" value="1"/>
</dbReference>
<comment type="caution">
    <text evidence="3">The sequence shown here is derived from an EMBL/GenBank/DDBJ whole genome shotgun (WGS) entry which is preliminary data.</text>
</comment>
<name>A0ABS9IUR5_9ACTN</name>